<feature type="transmembrane region" description="Helical" evidence="7">
    <location>
        <begin position="220"/>
        <end position="240"/>
    </location>
</feature>
<gene>
    <name evidence="9" type="ORF">LZ3411_0986</name>
</gene>
<feature type="transmembrane region" description="Helical" evidence="7">
    <location>
        <begin position="260"/>
        <end position="277"/>
    </location>
</feature>
<evidence type="ECO:0000256" key="5">
    <source>
        <dbReference type="ARBA" id="ARBA00022989"/>
    </source>
</evidence>
<organism evidence="9 10">
    <name type="scientific">Levilactobacillus zymae</name>
    <dbReference type="NCBI Taxonomy" id="267363"/>
    <lineage>
        <taxon>Bacteria</taxon>
        <taxon>Bacillati</taxon>
        <taxon>Bacillota</taxon>
        <taxon>Bacilli</taxon>
        <taxon>Lactobacillales</taxon>
        <taxon>Lactobacillaceae</taxon>
        <taxon>Levilactobacillus</taxon>
    </lineage>
</organism>
<keyword evidence="4 7" id="KW-0812">Transmembrane</keyword>
<evidence type="ECO:0000259" key="8">
    <source>
        <dbReference type="Pfam" id="PF01757"/>
    </source>
</evidence>
<name>A0A1Y6JVR9_9LACO</name>
<evidence type="ECO:0000256" key="2">
    <source>
        <dbReference type="ARBA" id="ARBA00007400"/>
    </source>
</evidence>
<evidence type="ECO:0000256" key="3">
    <source>
        <dbReference type="ARBA" id="ARBA00022475"/>
    </source>
</evidence>
<feature type="transmembrane region" description="Helical" evidence="7">
    <location>
        <begin position="88"/>
        <end position="105"/>
    </location>
</feature>
<keyword evidence="6 7" id="KW-0472">Membrane</keyword>
<evidence type="ECO:0000256" key="4">
    <source>
        <dbReference type="ARBA" id="ARBA00022692"/>
    </source>
</evidence>
<feature type="transmembrane region" description="Helical" evidence="7">
    <location>
        <begin position="48"/>
        <end position="67"/>
    </location>
</feature>
<feature type="transmembrane region" description="Helical" evidence="7">
    <location>
        <begin position="12"/>
        <end position="36"/>
    </location>
</feature>
<dbReference type="Pfam" id="PF01757">
    <property type="entry name" value="Acyl_transf_3"/>
    <property type="match status" value="1"/>
</dbReference>
<feature type="domain" description="Acyltransferase 3" evidence="8">
    <location>
        <begin position="14"/>
        <end position="335"/>
    </location>
</feature>
<dbReference type="PANTHER" id="PTHR40074">
    <property type="entry name" value="O-ACETYLTRANSFERASE WECH"/>
    <property type="match status" value="1"/>
</dbReference>
<sequence>MQQAATTPTADIGDYLKVAACTAVMLQSVLGFAMAAHPTVRQQWVFGSAYNLVKFTAPAFIFGILYTTLRQHARTPTQPKRQYWRQQWSALGVPTVWWTAVYLGLLPGVQQHGTAQSVGQFLWQAVNGNAAPHLWYNTMMLQFIGGMPLFWAWSRWVGHDGHRARLSLGVTALFYLGWLWWFPHAPTYLVDRLALSFLPYAVVGVLWGQFKTGAVALQRHWPLVVLAWLAAYGWLSAQLVARGRPVRLAAASYYQPSATLYAFAVIGLVSCLAVAQLRRRSAWLQPMHWLATYAYRAYLGHVFWLIGVWAVTSGLPLGWRVVVSYLATWLLAFITTYGLHVGWHRLKWQGH</sequence>
<dbReference type="KEGG" id="lzy:LZ3411_0986"/>
<evidence type="ECO:0000256" key="7">
    <source>
        <dbReference type="SAM" id="Phobius"/>
    </source>
</evidence>
<dbReference type="EMBL" id="LT854705">
    <property type="protein sequence ID" value="SMS14036.1"/>
    <property type="molecule type" value="Genomic_DNA"/>
</dbReference>
<comment type="subcellular location">
    <subcellularLocation>
        <location evidence="1">Cell membrane</location>
        <topology evidence="1">Multi-pass membrane protein</topology>
    </subcellularLocation>
</comment>
<dbReference type="PANTHER" id="PTHR40074:SF2">
    <property type="entry name" value="O-ACETYLTRANSFERASE WECH"/>
    <property type="match status" value="1"/>
</dbReference>
<feature type="transmembrane region" description="Helical" evidence="7">
    <location>
        <begin position="317"/>
        <end position="339"/>
    </location>
</feature>
<dbReference type="AlphaFoldDB" id="A0A1Y6JVR9"/>
<dbReference type="InterPro" id="IPR002656">
    <property type="entry name" value="Acyl_transf_3_dom"/>
</dbReference>
<dbReference type="GO" id="GO:0005886">
    <property type="term" value="C:plasma membrane"/>
    <property type="evidence" value="ECO:0007669"/>
    <property type="project" value="UniProtKB-SubCell"/>
</dbReference>
<feature type="transmembrane region" description="Helical" evidence="7">
    <location>
        <begin position="166"/>
        <end position="183"/>
    </location>
</feature>
<evidence type="ECO:0000313" key="10">
    <source>
        <dbReference type="Proteomes" id="UP000195412"/>
    </source>
</evidence>
<reference evidence="10" key="1">
    <citation type="submission" date="2017-05" db="EMBL/GenBank/DDBJ databases">
        <authorList>
            <person name="Papadimitriou K."/>
        </authorList>
    </citation>
    <scope>NUCLEOTIDE SEQUENCE [LARGE SCALE GENOMIC DNA]</scope>
    <source>
        <strain evidence="10">ACA-DC 3411</strain>
    </source>
</reference>
<evidence type="ECO:0000256" key="1">
    <source>
        <dbReference type="ARBA" id="ARBA00004651"/>
    </source>
</evidence>
<keyword evidence="5 7" id="KW-1133">Transmembrane helix</keyword>
<evidence type="ECO:0000313" key="9">
    <source>
        <dbReference type="EMBL" id="SMS14036.1"/>
    </source>
</evidence>
<dbReference type="GO" id="GO:0016413">
    <property type="term" value="F:O-acetyltransferase activity"/>
    <property type="evidence" value="ECO:0007669"/>
    <property type="project" value="TreeGrafter"/>
</dbReference>
<feature type="transmembrane region" description="Helical" evidence="7">
    <location>
        <begin position="189"/>
        <end position="208"/>
    </location>
</feature>
<feature type="transmembrane region" description="Helical" evidence="7">
    <location>
        <begin position="134"/>
        <end position="154"/>
    </location>
</feature>
<comment type="similarity">
    <text evidence="2">Belongs to the acyltransferase 3 family.</text>
</comment>
<evidence type="ECO:0000256" key="6">
    <source>
        <dbReference type="ARBA" id="ARBA00023136"/>
    </source>
</evidence>
<feature type="transmembrane region" description="Helical" evidence="7">
    <location>
        <begin position="289"/>
        <end position="311"/>
    </location>
</feature>
<dbReference type="RefSeq" id="WP_087741860.1">
    <property type="nucleotide sequence ID" value="NZ_JBPWQU010000058.1"/>
</dbReference>
<keyword evidence="3" id="KW-1003">Cell membrane</keyword>
<dbReference type="GO" id="GO:0009246">
    <property type="term" value="P:enterobacterial common antigen biosynthetic process"/>
    <property type="evidence" value="ECO:0007669"/>
    <property type="project" value="TreeGrafter"/>
</dbReference>
<proteinExistence type="inferred from homology"/>
<accession>A0A1Y6JVR9</accession>
<protein>
    <submittedName>
        <fullName evidence="9">Integral membrane protein</fullName>
    </submittedName>
</protein>
<dbReference type="Proteomes" id="UP000195412">
    <property type="component" value="Chromosome I"/>
</dbReference>